<evidence type="ECO:0000256" key="1">
    <source>
        <dbReference type="ARBA" id="ARBA00006281"/>
    </source>
</evidence>
<accession>A0A167LHC1</accession>
<dbReference type="CDD" id="cd13777">
    <property type="entry name" value="Aar2_N"/>
    <property type="match status" value="1"/>
</dbReference>
<name>A0A167LHC1_PHYB8</name>
<dbReference type="EMBL" id="KV440988">
    <property type="protein sequence ID" value="OAD70459.1"/>
    <property type="molecule type" value="Genomic_DNA"/>
</dbReference>
<dbReference type="InterPro" id="IPR038514">
    <property type="entry name" value="AAR2_C_sf"/>
</dbReference>
<dbReference type="FunCoup" id="A0A167LHC1">
    <property type="interactions" value="449"/>
</dbReference>
<dbReference type="Pfam" id="PF05282">
    <property type="entry name" value="AAR2"/>
    <property type="match status" value="1"/>
</dbReference>
<dbReference type="AlphaFoldDB" id="A0A167LHC1"/>
<dbReference type="InterPro" id="IPR033648">
    <property type="entry name" value="AAR2_C"/>
</dbReference>
<dbReference type="PANTHER" id="PTHR12689">
    <property type="entry name" value="A1 CISTRON SPLICING FACTOR AAR2-RELATED"/>
    <property type="match status" value="1"/>
</dbReference>
<evidence type="ECO:0000259" key="3">
    <source>
        <dbReference type="Pfam" id="PF20981"/>
    </source>
</evidence>
<dbReference type="VEuPathDB" id="FungiDB:PHYBLDRAFT_70621"/>
<dbReference type="GeneID" id="29003213"/>
<dbReference type="InterPro" id="IPR038516">
    <property type="entry name" value="AAR2_N_sf"/>
</dbReference>
<gene>
    <name evidence="4" type="ORF">PHYBLDRAFT_70621</name>
</gene>
<evidence type="ECO:0000259" key="2">
    <source>
        <dbReference type="Pfam" id="PF05282"/>
    </source>
</evidence>
<comment type="similarity">
    <text evidence="1">Belongs to the AAR2 family.</text>
</comment>
<feature type="domain" description="AAR2 C-terminal" evidence="2">
    <location>
        <begin position="187"/>
        <end position="341"/>
    </location>
</feature>
<dbReference type="RefSeq" id="XP_018288499.1">
    <property type="nucleotide sequence ID" value="XM_018442307.1"/>
</dbReference>
<evidence type="ECO:0000313" key="5">
    <source>
        <dbReference type="Proteomes" id="UP000077315"/>
    </source>
</evidence>
<dbReference type="PANTHER" id="PTHR12689:SF4">
    <property type="entry name" value="PROTEIN AAR2 HOMOLOG"/>
    <property type="match status" value="1"/>
</dbReference>
<keyword evidence="5" id="KW-1185">Reference proteome</keyword>
<dbReference type="GO" id="GO:0000244">
    <property type="term" value="P:spliceosomal tri-snRNP complex assembly"/>
    <property type="evidence" value="ECO:0007669"/>
    <property type="project" value="TreeGrafter"/>
</dbReference>
<dbReference type="Proteomes" id="UP000077315">
    <property type="component" value="Unassembled WGS sequence"/>
</dbReference>
<dbReference type="Pfam" id="PF20981">
    <property type="entry name" value="AAR2_1st"/>
    <property type="match status" value="1"/>
</dbReference>
<dbReference type="CDD" id="cd13778">
    <property type="entry name" value="Aar2_C"/>
    <property type="match status" value="1"/>
</dbReference>
<reference evidence="5" key="1">
    <citation type="submission" date="2015-06" db="EMBL/GenBank/DDBJ databases">
        <title>Expansion of signal transduction pathways in fungi by whole-genome duplication.</title>
        <authorList>
            <consortium name="DOE Joint Genome Institute"/>
            <person name="Corrochano L.M."/>
            <person name="Kuo A."/>
            <person name="Marcet-Houben M."/>
            <person name="Polaino S."/>
            <person name="Salamov A."/>
            <person name="Villalobos J.M."/>
            <person name="Alvarez M.I."/>
            <person name="Avalos J."/>
            <person name="Benito E.P."/>
            <person name="Benoit I."/>
            <person name="Burger G."/>
            <person name="Camino L.P."/>
            <person name="Canovas D."/>
            <person name="Cerda-Olmedo E."/>
            <person name="Cheng J.-F."/>
            <person name="Dominguez A."/>
            <person name="Elias M."/>
            <person name="Eslava A.P."/>
            <person name="Glaser F."/>
            <person name="Grimwood J."/>
            <person name="Gutierrez G."/>
            <person name="Heitman J."/>
            <person name="Henrissat B."/>
            <person name="Iturriaga E.A."/>
            <person name="Lang B.F."/>
            <person name="Lavin J.L."/>
            <person name="Lee S."/>
            <person name="Li W."/>
            <person name="Lindquist E."/>
            <person name="Lopez-Garcia S."/>
            <person name="Luque E.M."/>
            <person name="Marcos A.T."/>
            <person name="Martin J."/>
            <person name="McCluskey K."/>
            <person name="Medina H.R."/>
            <person name="Miralles-Duran A."/>
            <person name="Miyazaki A."/>
            <person name="Munoz-Torres E."/>
            <person name="Oguiza J.A."/>
            <person name="Ohm R."/>
            <person name="Olmedo M."/>
            <person name="Orejas M."/>
            <person name="Ortiz-Castellanos L."/>
            <person name="Pisabarro A.G."/>
            <person name="Rodriguez-Romero J."/>
            <person name="Ruiz-Herrera J."/>
            <person name="Ruiz-Vazquez R."/>
            <person name="Sanz C."/>
            <person name="Schackwitz W."/>
            <person name="Schmutz J."/>
            <person name="Shahriari M."/>
            <person name="Shelest E."/>
            <person name="Silva-Franco F."/>
            <person name="Soanes D."/>
            <person name="Syed K."/>
            <person name="Tagua V.G."/>
            <person name="Talbot N.J."/>
            <person name="Thon M."/>
            <person name="De vries R.P."/>
            <person name="Wiebenga A."/>
            <person name="Yadav J.S."/>
            <person name="Braun E.L."/>
            <person name="Baker S."/>
            <person name="Garre V."/>
            <person name="Horwitz B."/>
            <person name="Torres-Martinez S."/>
            <person name="Idnurm A."/>
            <person name="Herrera-Estrella A."/>
            <person name="Gabaldon T."/>
            <person name="Grigoriev I.V."/>
        </authorList>
    </citation>
    <scope>NUCLEOTIDE SEQUENCE [LARGE SCALE GENOMIC DNA]</scope>
    <source>
        <strain evidence="5">NRRL 1555(-)</strain>
    </source>
</reference>
<dbReference type="OrthoDB" id="201752at2759"/>
<dbReference type="Gene3D" id="2.60.34.20">
    <property type="match status" value="1"/>
</dbReference>
<sequence>MDQQTANALFDHGAFLLFLDAPPNLEFGIDYHAWTIGPLFKGVKMIPPGLHFIYFSATSNEGLQGIRTGFFKYFESKEVAVREWNTHTEDLREERELDPEQVERYKKNIRDFDRNMGPYPLDPPTYYQRWRTLTEHITPGLVRRILPNDGKVSHLPRKSPEPLDDDVLSVKDKRVGKEVEKEEGMEFTPFDLRQSFPKNATAYEITKWSIDKSWLARDLLRRVYHDDHLVMLGEMQLSFVCLLMAQNFSGFHQWKQMVRLFCSCQEWMEESPGVFIDFIDTFEHQLEECPEDFFRDILSENNFISSMLQEFRKNIPLHEFELGKRFLQLKKFLVSRFKWELPTEEDEEDEDAPMVVEMDE</sequence>
<proteinExistence type="inferred from homology"/>
<dbReference type="Gene3D" id="1.25.40.550">
    <property type="entry name" value="Aar2, C-terminal domain-like"/>
    <property type="match status" value="1"/>
</dbReference>
<dbReference type="InterPro" id="IPR007946">
    <property type="entry name" value="AAR2"/>
</dbReference>
<feature type="domain" description="AAR2 N-terminal" evidence="3">
    <location>
        <begin position="13"/>
        <end position="147"/>
    </location>
</feature>
<dbReference type="STRING" id="763407.A0A167LHC1"/>
<organism evidence="4 5">
    <name type="scientific">Phycomyces blakesleeanus (strain ATCC 8743b / DSM 1359 / FGSC 10004 / NBRC 33097 / NRRL 1555)</name>
    <dbReference type="NCBI Taxonomy" id="763407"/>
    <lineage>
        <taxon>Eukaryota</taxon>
        <taxon>Fungi</taxon>
        <taxon>Fungi incertae sedis</taxon>
        <taxon>Mucoromycota</taxon>
        <taxon>Mucoromycotina</taxon>
        <taxon>Mucoromycetes</taxon>
        <taxon>Mucorales</taxon>
        <taxon>Phycomycetaceae</taxon>
        <taxon>Phycomyces</taxon>
    </lineage>
</organism>
<dbReference type="FunFam" id="2.60.34.20:FF:000001">
    <property type="entry name" value="protein AAR2 homolog"/>
    <property type="match status" value="1"/>
</dbReference>
<protein>
    <submittedName>
        <fullName evidence="4">Uncharacterized protein</fullName>
    </submittedName>
</protein>
<dbReference type="InterPro" id="IPR033647">
    <property type="entry name" value="Aar2_N"/>
</dbReference>
<dbReference type="InParanoid" id="A0A167LHC1"/>
<evidence type="ECO:0000313" key="4">
    <source>
        <dbReference type="EMBL" id="OAD70459.1"/>
    </source>
</evidence>